<dbReference type="SUPFAM" id="SSF53383">
    <property type="entry name" value="PLP-dependent transferases"/>
    <property type="match status" value="1"/>
</dbReference>
<accession>T1AEP3</accession>
<dbReference type="EMBL" id="AUZX01012371">
    <property type="protein sequence ID" value="EQD39479.1"/>
    <property type="molecule type" value="Genomic_DNA"/>
</dbReference>
<protein>
    <submittedName>
        <fullName evidence="1">Uncharacterized protein</fullName>
    </submittedName>
</protein>
<organism evidence="1">
    <name type="scientific">mine drainage metagenome</name>
    <dbReference type="NCBI Taxonomy" id="410659"/>
    <lineage>
        <taxon>unclassified sequences</taxon>
        <taxon>metagenomes</taxon>
        <taxon>ecological metagenomes</taxon>
    </lineage>
</organism>
<sequence>MGGANPATRYLLEGVEQADSWATDGHKWLNVPYD</sequence>
<proteinExistence type="predicted"/>
<evidence type="ECO:0000313" key="1">
    <source>
        <dbReference type="EMBL" id="EQD39479.1"/>
    </source>
</evidence>
<dbReference type="InterPro" id="IPR015424">
    <property type="entry name" value="PyrdxlP-dep_Trfase"/>
</dbReference>
<dbReference type="InterPro" id="IPR015421">
    <property type="entry name" value="PyrdxlP-dep_Trfase_major"/>
</dbReference>
<reference evidence="1" key="2">
    <citation type="journal article" date="2014" name="ISME J.">
        <title>Microbial stratification in low pH oxic and suboxic macroscopic growths along an acid mine drainage.</title>
        <authorList>
            <person name="Mendez-Garcia C."/>
            <person name="Mesa V."/>
            <person name="Sprenger R.R."/>
            <person name="Richter M."/>
            <person name="Diez M.S."/>
            <person name="Solano J."/>
            <person name="Bargiela R."/>
            <person name="Golyshina O.V."/>
            <person name="Manteca A."/>
            <person name="Ramos J.L."/>
            <person name="Gallego J.R."/>
            <person name="Llorente I."/>
            <person name="Martins Dos Santos V.A."/>
            <person name="Jensen O.N."/>
            <person name="Pelaez A.I."/>
            <person name="Sanchez J."/>
            <person name="Ferrer M."/>
        </authorList>
    </citation>
    <scope>NUCLEOTIDE SEQUENCE</scope>
</reference>
<reference evidence="1" key="1">
    <citation type="submission" date="2013-08" db="EMBL/GenBank/DDBJ databases">
        <authorList>
            <person name="Mendez C."/>
            <person name="Richter M."/>
            <person name="Ferrer M."/>
            <person name="Sanchez J."/>
        </authorList>
    </citation>
    <scope>NUCLEOTIDE SEQUENCE</scope>
</reference>
<feature type="non-terminal residue" evidence="1">
    <location>
        <position position="34"/>
    </location>
</feature>
<name>T1AEP3_9ZZZZ</name>
<dbReference type="Gene3D" id="3.40.640.10">
    <property type="entry name" value="Type I PLP-dependent aspartate aminotransferase-like (Major domain)"/>
    <property type="match status" value="1"/>
</dbReference>
<comment type="caution">
    <text evidence="1">The sequence shown here is derived from an EMBL/GenBank/DDBJ whole genome shotgun (WGS) entry which is preliminary data.</text>
</comment>
<dbReference type="AlphaFoldDB" id="T1AEP3"/>
<gene>
    <name evidence="1" type="ORF">B1A_16829</name>
</gene>